<dbReference type="NCBIfam" id="TIGR01727">
    <property type="entry name" value="oligo_HPY"/>
    <property type="match status" value="1"/>
</dbReference>
<dbReference type="GO" id="GO:0005524">
    <property type="term" value="F:ATP binding"/>
    <property type="evidence" value="ECO:0007669"/>
    <property type="project" value="UniProtKB-KW"/>
</dbReference>
<dbReference type="Proteomes" id="UP000716004">
    <property type="component" value="Unassembled WGS sequence"/>
</dbReference>
<dbReference type="Proteomes" id="UP000750197">
    <property type="component" value="Unassembled WGS sequence"/>
</dbReference>
<organism evidence="11 12">
    <name type="scientific">Candidatus Sysuiplasma superficiale</name>
    <dbReference type="NCBI Taxonomy" id="2823368"/>
    <lineage>
        <taxon>Archaea</taxon>
        <taxon>Methanobacteriati</taxon>
        <taxon>Thermoplasmatota</taxon>
        <taxon>Thermoplasmata</taxon>
        <taxon>Candidatus Sysuiplasmatales</taxon>
        <taxon>Candidatus Sysuiplasmataceae</taxon>
        <taxon>Candidatus Sysuiplasma</taxon>
    </lineage>
</organism>
<feature type="domain" description="ABC transporter" evidence="9">
    <location>
        <begin position="1"/>
        <end position="259"/>
    </location>
</feature>
<dbReference type="InterPro" id="IPR017871">
    <property type="entry name" value="ABC_transporter-like_CS"/>
</dbReference>
<accession>A0A8J7YU12</accession>
<evidence type="ECO:0000313" key="12">
    <source>
        <dbReference type="Proteomes" id="UP000750197"/>
    </source>
</evidence>
<sequence>MQLLEVSKLNISYRTKNRTIHAVRDLSISVNKGEIIGLVGESGSGKSTFGMSLLRLLPRSTNITAEKMVFNVEDSSLGTSIDILKLSERELRRLRWKHVSVVFQGSMNALNPVAKIGDQFADAMYWHGYDDETIENNIISYLDLVHLDRSVRLSYPHELSGGMKQRVAIAMALVCSPELVIADEPTTALDVVVQRKILKLLKDTKEKLNLSIIFITHDISLLALIADRIAVMYAGSIVEIGDVRTLFRNPLHPYTKGLMSIIPRVDERQTELVEIQGSPPDLSVEIKGCPFAPRCYLATEVCTREMPELREMGASHFVSCHNAEMSIDGKTR</sequence>
<evidence type="ECO:0000256" key="6">
    <source>
        <dbReference type="ARBA" id="ARBA00022840"/>
    </source>
</evidence>
<dbReference type="InterPro" id="IPR050388">
    <property type="entry name" value="ABC_Ni/Peptide_Import"/>
</dbReference>
<evidence type="ECO:0000313" key="11">
    <source>
        <dbReference type="EMBL" id="MBX8644087.1"/>
    </source>
</evidence>
<gene>
    <name evidence="10" type="ORF">J9259_05825</name>
    <name evidence="11" type="ORF">KIY12_05105</name>
</gene>
<dbReference type="PANTHER" id="PTHR43297:SF14">
    <property type="entry name" value="ATPASE AAA-TYPE CORE DOMAIN-CONTAINING PROTEIN"/>
    <property type="match status" value="1"/>
</dbReference>
<dbReference type="InterPro" id="IPR003439">
    <property type="entry name" value="ABC_transporter-like_ATP-bd"/>
</dbReference>
<comment type="subcellular location">
    <subcellularLocation>
        <location evidence="1">Cell membrane</location>
        <topology evidence="1">Peripheral membrane protein</topology>
    </subcellularLocation>
</comment>
<dbReference type="InterPro" id="IPR013563">
    <property type="entry name" value="Oligopep_ABC_C"/>
</dbReference>
<keyword evidence="6 11" id="KW-0067">ATP-binding</keyword>
<protein>
    <submittedName>
        <fullName evidence="11">ABC transporter ATP-binding protein</fullName>
    </submittedName>
</protein>
<dbReference type="PANTHER" id="PTHR43297">
    <property type="entry name" value="OLIGOPEPTIDE TRANSPORT ATP-BINDING PROTEIN APPD"/>
    <property type="match status" value="1"/>
</dbReference>
<dbReference type="SMART" id="SM00382">
    <property type="entry name" value="AAA"/>
    <property type="match status" value="1"/>
</dbReference>
<dbReference type="GO" id="GO:0005886">
    <property type="term" value="C:plasma membrane"/>
    <property type="evidence" value="ECO:0007669"/>
    <property type="project" value="UniProtKB-SubCell"/>
</dbReference>
<evidence type="ECO:0000259" key="9">
    <source>
        <dbReference type="PROSITE" id="PS50893"/>
    </source>
</evidence>
<evidence type="ECO:0000256" key="8">
    <source>
        <dbReference type="ARBA" id="ARBA00023136"/>
    </source>
</evidence>
<dbReference type="PROSITE" id="PS50893">
    <property type="entry name" value="ABC_TRANSPORTER_2"/>
    <property type="match status" value="1"/>
</dbReference>
<dbReference type="GO" id="GO:0015833">
    <property type="term" value="P:peptide transport"/>
    <property type="evidence" value="ECO:0007669"/>
    <property type="project" value="InterPro"/>
</dbReference>
<dbReference type="EMBL" id="JAHEAC010000037">
    <property type="protein sequence ID" value="MBX8644087.1"/>
    <property type="molecule type" value="Genomic_DNA"/>
</dbReference>
<evidence type="ECO:0000256" key="7">
    <source>
        <dbReference type="ARBA" id="ARBA00022967"/>
    </source>
</evidence>
<dbReference type="EMBL" id="JAGVSJ010000012">
    <property type="protein sequence ID" value="MBX8632019.1"/>
    <property type="molecule type" value="Genomic_DNA"/>
</dbReference>
<reference evidence="11" key="1">
    <citation type="submission" date="2021-05" db="EMBL/GenBank/DDBJ databases">
        <title>Genomic insights into ecological role and evolution of a novel Thermoplasmata order Candidatus Sysuiplasmatales.</title>
        <authorList>
            <person name="Yuan Y."/>
        </authorList>
    </citation>
    <scope>NUCLEOTIDE SEQUENCE</scope>
    <source>
        <strain evidence="11">TUT19-bin139</strain>
        <strain evidence="10">YP2-bin.285</strain>
    </source>
</reference>
<evidence type="ECO:0000256" key="4">
    <source>
        <dbReference type="ARBA" id="ARBA00022519"/>
    </source>
</evidence>
<dbReference type="Pfam" id="PF00005">
    <property type="entry name" value="ABC_tran"/>
    <property type="match status" value="1"/>
</dbReference>
<evidence type="ECO:0000256" key="1">
    <source>
        <dbReference type="ARBA" id="ARBA00004202"/>
    </source>
</evidence>
<proteinExistence type="predicted"/>
<dbReference type="CDD" id="cd03257">
    <property type="entry name" value="ABC_NikE_OppD_transporters"/>
    <property type="match status" value="1"/>
</dbReference>
<dbReference type="GO" id="GO:0016887">
    <property type="term" value="F:ATP hydrolysis activity"/>
    <property type="evidence" value="ECO:0007669"/>
    <property type="project" value="InterPro"/>
</dbReference>
<dbReference type="SUPFAM" id="SSF52540">
    <property type="entry name" value="P-loop containing nucleoside triphosphate hydrolases"/>
    <property type="match status" value="1"/>
</dbReference>
<evidence type="ECO:0000313" key="10">
    <source>
        <dbReference type="EMBL" id="MBX8632019.1"/>
    </source>
</evidence>
<dbReference type="PROSITE" id="PS00211">
    <property type="entry name" value="ABC_TRANSPORTER_1"/>
    <property type="match status" value="1"/>
</dbReference>
<keyword evidence="3" id="KW-1003">Cell membrane</keyword>
<keyword evidence="7" id="KW-1278">Translocase</keyword>
<evidence type="ECO:0000256" key="5">
    <source>
        <dbReference type="ARBA" id="ARBA00022741"/>
    </source>
</evidence>
<comment type="caution">
    <text evidence="11">The sequence shown here is derived from an EMBL/GenBank/DDBJ whole genome shotgun (WGS) entry which is preliminary data.</text>
</comment>
<dbReference type="InterPro" id="IPR003593">
    <property type="entry name" value="AAA+_ATPase"/>
</dbReference>
<dbReference type="AlphaFoldDB" id="A0A8J7YU12"/>
<keyword evidence="5" id="KW-0547">Nucleotide-binding</keyword>
<dbReference type="FunFam" id="3.40.50.300:FF:000016">
    <property type="entry name" value="Oligopeptide ABC transporter ATP-binding component"/>
    <property type="match status" value="1"/>
</dbReference>
<evidence type="ECO:0000256" key="2">
    <source>
        <dbReference type="ARBA" id="ARBA00022448"/>
    </source>
</evidence>
<keyword evidence="8" id="KW-0472">Membrane</keyword>
<dbReference type="Gene3D" id="3.40.50.300">
    <property type="entry name" value="P-loop containing nucleotide triphosphate hydrolases"/>
    <property type="match status" value="1"/>
</dbReference>
<keyword evidence="4" id="KW-0997">Cell inner membrane</keyword>
<evidence type="ECO:0000256" key="3">
    <source>
        <dbReference type="ARBA" id="ARBA00022475"/>
    </source>
</evidence>
<name>A0A8J7YU12_9ARCH</name>
<dbReference type="InterPro" id="IPR027417">
    <property type="entry name" value="P-loop_NTPase"/>
</dbReference>
<keyword evidence="2" id="KW-0813">Transport</keyword>
<dbReference type="Pfam" id="PF08352">
    <property type="entry name" value="oligo_HPY"/>
    <property type="match status" value="1"/>
</dbReference>